<dbReference type="Proteomes" id="UP001314170">
    <property type="component" value="Unassembled WGS sequence"/>
</dbReference>
<keyword evidence="2" id="KW-1185">Reference proteome</keyword>
<name>A0AAV1RHF2_9ROSI</name>
<organism evidence="1 2">
    <name type="scientific">Dovyalis caffra</name>
    <dbReference type="NCBI Taxonomy" id="77055"/>
    <lineage>
        <taxon>Eukaryota</taxon>
        <taxon>Viridiplantae</taxon>
        <taxon>Streptophyta</taxon>
        <taxon>Embryophyta</taxon>
        <taxon>Tracheophyta</taxon>
        <taxon>Spermatophyta</taxon>
        <taxon>Magnoliopsida</taxon>
        <taxon>eudicotyledons</taxon>
        <taxon>Gunneridae</taxon>
        <taxon>Pentapetalae</taxon>
        <taxon>rosids</taxon>
        <taxon>fabids</taxon>
        <taxon>Malpighiales</taxon>
        <taxon>Salicaceae</taxon>
        <taxon>Flacourtieae</taxon>
        <taxon>Dovyalis</taxon>
    </lineage>
</organism>
<reference evidence="1 2" key="1">
    <citation type="submission" date="2024-01" db="EMBL/GenBank/DDBJ databases">
        <authorList>
            <person name="Waweru B."/>
        </authorList>
    </citation>
    <scope>NUCLEOTIDE SEQUENCE [LARGE SCALE GENOMIC DNA]</scope>
</reference>
<gene>
    <name evidence="1" type="ORF">DCAF_LOCUS9590</name>
</gene>
<comment type="caution">
    <text evidence="1">The sequence shown here is derived from an EMBL/GenBank/DDBJ whole genome shotgun (WGS) entry which is preliminary data.</text>
</comment>
<accession>A0AAV1RHF2</accession>
<protein>
    <recommendedName>
        <fullName evidence="3">SnoaL-like domain-containing protein</fullName>
    </recommendedName>
</protein>
<dbReference type="EMBL" id="CAWUPB010000936">
    <property type="protein sequence ID" value="CAK7333733.1"/>
    <property type="molecule type" value="Genomic_DNA"/>
</dbReference>
<proteinExistence type="predicted"/>
<evidence type="ECO:0008006" key="3">
    <source>
        <dbReference type="Google" id="ProtNLM"/>
    </source>
</evidence>
<evidence type="ECO:0000313" key="2">
    <source>
        <dbReference type="Proteomes" id="UP001314170"/>
    </source>
</evidence>
<evidence type="ECO:0000313" key="1">
    <source>
        <dbReference type="EMBL" id="CAK7333733.1"/>
    </source>
</evidence>
<dbReference type="AlphaFoldDB" id="A0AAV1RHF2"/>
<sequence>MLLSSTSQPQVFHSILTRKPISHLHKYRTCLAPPQSHSRMTNCPTSTSRSADIRELNQRIADLYDQSFVTWEDTWGDHMHHSFYDPDEIVFGSDTDHRASQIRMVQEALGFAGSL</sequence>